<reference evidence="5" key="1">
    <citation type="submission" date="2020-03" db="EMBL/GenBank/DDBJ databases">
        <title>Draft sequencing of Calidifontibacter sp. DB0510.</title>
        <authorList>
            <person name="Kim D.-U."/>
        </authorList>
    </citation>
    <scope>NUCLEOTIDE SEQUENCE</scope>
    <source>
        <strain evidence="5">DB0510</strain>
    </source>
</reference>
<dbReference type="InterPro" id="IPR036086">
    <property type="entry name" value="ParB/Sulfiredoxin_sf"/>
</dbReference>
<feature type="compositionally biased region" description="Low complexity" evidence="3">
    <location>
        <begin position="85"/>
        <end position="97"/>
    </location>
</feature>
<feature type="region of interest" description="Disordered" evidence="3">
    <location>
        <begin position="80"/>
        <end position="101"/>
    </location>
</feature>
<dbReference type="InterPro" id="IPR050336">
    <property type="entry name" value="Chromosome_partition/occlusion"/>
</dbReference>
<dbReference type="Pfam" id="PF02195">
    <property type="entry name" value="ParB_N"/>
    <property type="match status" value="1"/>
</dbReference>
<dbReference type="EMBL" id="JAAOIV010000005">
    <property type="protein sequence ID" value="NHN55802.1"/>
    <property type="molecule type" value="Genomic_DNA"/>
</dbReference>
<keyword evidence="6" id="KW-1185">Reference proteome</keyword>
<organism evidence="5 6">
    <name type="scientific">Metallococcus carri</name>
    <dbReference type="NCBI Taxonomy" id="1656884"/>
    <lineage>
        <taxon>Bacteria</taxon>
        <taxon>Bacillati</taxon>
        <taxon>Actinomycetota</taxon>
        <taxon>Actinomycetes</taxon>
        <taxon>Micrococcales</taxon>
        <taxon>Dermacoccaceae</taxon>
        <taxon>Metallococcus</taxon>
    </lineage>
</organism>
<sequence>MTFTSHLLTAQQRYEVAVWLARLESPQRTAELVEGVKVSQVEEIAHAIGFPTNEQRMNLAVQQFQSKPGVTRIDPEQLEAGQRLASSSASPSGPRSVGSERRLVDVADLHPDPSNPRTDAGDGVEDLAASIADVGLLQDIVARQDGDRLVVVAGHRRLAAVKHLGWDQVWTVIRPEMTRGQVLAAMISENSQRRDLDPIEQAHALAALRVAMGGQEVTHAMVAKRVGRNQVWVSDRLSLLELPREEQRKLRAGEMGLREAIGLSRIESGRARGHVPTRVPHLGASHPLSPLARNRCQRMGHPKGVRLASVACGECWEAVIRASERQDAIADSYEHGECAICRQTMPEAKVSAL</sequence>
<evidence type="ECO:0000313" key="5">
    <source>
        <dbReference type="EMBL" id="NHN55802.1"/>
    </source>
</evidence>
<feature type="domain" description="ParB-like N-terminal" evidence="4">
    <location>
        <begin position="102"/>
        <end position="191"/>
    </location>
</feature>
<dbReference type="AlphaFoldDB" id="A0A967E8Z7"/>
<gene>
    <name evidence="5" type="ORF">G9U51_08430</name>
</gene>
<evidence type="ECO:0000256" key="3">
    <source>
        <dbReference type="SAM" id="MobiDB-lite"/>
    </source>
</evidence>
<dbReference type="Gene3D" id="1.10.10.2830">
    <property type="match status" value="1"/>
</dbReference>
<protein>
    <submittedName>
        <fullName evidence="5">ParB/RepB/Spo0J family partition protein</fullName>
    </submittedName>
</protein>
<dbReference type="InterPro" id="IPR041468">
    <property type="entry name" value="HTH_ParB/Spo0J"/>
</dbReference>
<dbReference type="GO" id="GO:0005694">
    <property type="term" value="C:chromosome"/>
    <property type="evidence" value="ECO:0007669"/>
    <property type="project" value="TreeGrafter"/>
</dbReference>
<comment type="similarity">
    <text evidence="1">Belongs to the ParB family.</text>
</comment>
<dbReference type="Proteomes" id="UP000744769">
    <property type="component" value="Unassembled WGS sequence"/>
</dbReference>
<dbReference type="PANTHER" id="PTHR33375">
    <property type="entry name" value="CHROMOSOME-PARTITIONING PROTEIN PARB-RELATED"/>
    <property type="match status" value="1"/>
</dbReference>
<dbReference type="SUPFAM" id="SSF110849">
    <property type="entry name" value="ParB/Sulfiredoxin"/>
    <property type="match status" value="1"/>
</dbReference>
<comment type="caution">
    <text evidence="5">The sequence shown here is derived from an EMBL/GenBank/DDBJ whole genome shotgun (WGS) entry which is preliminary data.</text>
</comment>
<name>A0A967E8Z7_9MICO</name>
<evidence type="ECO:0000313" key="6">
    <source>
        <dbReference type="Proteomes" id="UP000744769"/>
    </source>
</evidence>
<dbReference type="InterPro" id="IPR003115">
    <property type="entry name" value="ParB_N"/>
</dbReference>
<dbReference type="Gene3D" id="3.90.1530.30">
    <property type="match status" value="1"/>
</dbReference>
<evidence type="ECO:0000256" key="2">
    <source>
        <dbReference type="ARBA" id="ARBA00022829"/>
    </source>
</evidence>
<keyword evidence="2" id="KW-0159">Chromosome partition</keyword>
<evidence type="ECO:0000259" key="4">
    <source>
        <dbReference type="SMART" id="SM00470"/>
    </source>
</evidence>
<dbReference type="GO" id="GO:0045881">
    <property type="term" value="P:positive regulation of sporulation resulting in formation of a cellular spore"/>
    <property type="evidence" value="ECO:0007669"/>
    <property type="project" value="TreeGrafter"/>
</dbReference>
<dbReference type="GO" id="GO:0007059">
    <property type="term" value="P:chromosome segregation"/>
    <property type="evidence" value="ECO:0007669"/>
    <property type="project" value="UniProtKB-KW"/>
</dbReference>
<proteinExistence type="inferred from homology"/>
<dbReference type="Pfam" id="PF17762">
    <property type="entry name" value="HTH_ParB"/>
    <property type="match status" value="1"/>
</dbReference>
<dbReference type="NCBIfam" id="TIGR00180">
    <property type="entry name" value="parB_part"/>
    <property type="match status" value="1"/>
</dbReference>
<dbReference type="InterPro" id="IPR004437">
    <property type="entry name" value="ParB/RepB/Spo0J"/>
</dbReference>
<accession>A0A967E8Z7</accession>
<dbReference type="RefSeq" id="WP_166195956.1">
    <property type="nucleotide sequence ID" value="NZ_JAAOIV010000005.1"/>
</dbReference>
<dbReference type="PANTHER" id="PTHR33375:SF1">
    <property type="entry name" value="CHROMOSOME-PARTITIONING PROTEIN PARB-RELATED"/>
    <property type="match status" value="1"/>
</dbReference>
<dbReference type="SMART" id="SM00470">
    <property type="entry name" value="ParB"/>
    <property type="match status" value="1"/>
</dbReference>
<evidence type="ECO:0000256" key="1">
    <source>
        <dbReference type="ARBA" id="ARBA00006295"/>
    </source>
</evidence>
<dbReference type="GO" id="GO:0003677">
    <property type="term" value="F:DNA binding"/>
    <property type="evidence" value="ECO:0007669"/>
    <property type="project" value="InterPro"/>
</dbReference>